<dbReference type="Proteomes" id="UP001549110">
    <property type="component" value="Unassembled WGS sequence"/>
</dbReference>
<protein>
    <recommendedName>
        <fullName evidence="3">DUF1508 domain-containing protein</fullName>
    </recommendedName>
</protein>
<organism evidence="1 2">
    <name type="scientific">Phenylobacterium koreense</name>
    <dbReference type="NCBI Taxonomy" id="266125"/>
    <lineage>
        <taxon>Bacteria</taxon>
        <taxon>Pseudomonadati</taxon>
        <taxon>Pseudomonadota</taxon>
        <taxon>Alphaproteobacteria</taxon>
        <taxon>Caulobacterales</taxon>
        <taxon>Caulobacteraceae</taxon>
        <taxon>Phenylobacterium</taxon>
    </lineage>
</organism>
<evidence type="ECO:0008006" key="3">
    <source>
        <dbReference type="Google" id="ProtNLM"/>
    </source>
</evidence>
<dbReference type="EMBL" id="JBEPLU010000004">
    <property type="protein sequence ID" value="MET3528600.1"/>
    <property type="molecule type" value="Genomic_DNA"/>
</dbReference>
<gene>
    <name evidence="1" type="ORF">ABID41_003742</name>
</gene>
<comment type="caution">
    <text evidence="1">The sequence shown here is derived from an EMBL/GenBank/DDBJ whole genome shotgun (WGS) entry which is preliminary data.</text>
</comment>
<dbReference type="RefSeq" id="WP_354298471.1">
    <property type="nucleotide sequence ID" value="NZ_JBEPLU010000004.1"/>
</dbReference>
<proteinExistence type="predicted"/>
<keyword evidence="2" id="KW-1185">Reference proteome</keyword>
<name>A0ABV2ENG0_9CAUL</name>
<reference evidence="1 2" key="1">
    <citation type="submission" date="2024-06" db="EMBL/GenBank/DDBJ databases">
        <title>Genomic Encyclopedia of Type Strains, Phase IV (KMG-IV): sequencing the most valuable type-strain genomes for metagenomic binning, comparative biology and taxonomic classification.</title>
        <authorList>
            <person name="Goeker M."/>
        </authorList>
    </citation>
    <scope>NUCLEOTIDE SEQUENCE [LARGE SCALE GENOMIC DNA]</scope>
    <source>
        <strain evidence="1 2">DSM 17809</strain>
    </source>
</reference>
<accession>A0ABV2ENG0</accession>
<evidence type="ECO:0000313" key="2">
    <source>
        <dbReference type="Proteomes" id="UP001549110"/>
    </source>
</evidence>
<sequence>MISADFAYSLAQDELGWRWRVYDEDGEIVAAGRRKTQDAAELAVRQAINTVLCSTSAAPSAQPVAREEWGEALAARWNPAPLA</sequence>
<evidence type="ECO:0000313" key="1">
    <source>
        <dbReference type="EMBL" id="MET3528600.1"/>
    </source>
</evidence>